<proteinExistence type="predicted"/>
<gene>
    <name evidence="1" type="ORF">AVEN_143689_1</name>
</gene>
<accession>A0A4Y2AQU7</accession>
<sequence length="155" mass="17477">MLDFVSDTSMVYKKLGTCKYMDFSPETLETSFNPISQGYGTLKEPEDFLGHQPSSLLEKTTTSYRENWNTNEKEKNIATSIVQFPRATEGIFLTSLVLAMFHNIFDTVPERPVGNTDNLYFILDGGSHSSCSMAKARDFGDVYTTYMSYIKGKVS</sequence>
<name>A0A4Y2AQU7_ARAVE</name>
<protein>
    <submittedName>
        <fullName evidence="1">Uncharacterized protein</fullName>
    </submittedName>
</protein>
<evidence type="ECO:0000313" key="1">
    <source>
        <dbReference type="EMBL" id="GBL81394.1"/>
    </source>
</evidence>
<keyword evidence="2" id="KW-1185">Reference proteome</keyword>
<dbReference type="EMBL" id="BGPR01000025">
    <property type="protein sequence ID" value="GBL81394.1"/>
    <property type="molecule type" value="Genomic_DNA"/>
</dbReference>
<reference evidence="1 2" key="1">
    <citation type="journal article" date="2019" name="Sci. Rep.">
        <title>Orb-weaving spider Araneus ventricosus genome elucidates the spidroin gene catalogue.</title>
        <authorList>
            <person name="Kono N."/>
            <person name="Nakamura H."/>
            <person name="Ohtoshi R."/>
            <person name="Moran D.A.P."/>
            <person name="Shinohara A."/>
            <person name="Yoshida Y."/>
            <person name="Fujiwara M."/>
            <person name="Mori M."/>
            <person name="Tomita M."/>
            <person name="Arakawa K."/>
        </authorList>
    </citation>
    <scope>NUCLEOTIDE SEQUENCE [LARGE SCALE GENOMIC DNA]</scope>
</reference>
<comment type="caution">
    <text evidence="1">The sequence shown here is derived from an EMBL/GenBank/DDBJ whole genome shotgun (WGS) entry which is preliminary data.</text>
</comment>
<dbReference type="Proteomes" id="UP000499080">
    <property type="component" value="Unassembled WGS sequence"/>
</dbReference>
<organism evidence="1 2">
    <name type="scientific">Araneus ventricosus</name>
    <name type="common">Orbweaver spider</name>
    <name type="synonym">Epeira ventricosa</name>
    <dbReference type="NCBI Taxonomy" id="182803"/>
    <lineage>
        <taxon>Eukaryota</taxon>
        <taxon>Metazoa</taxon>
        <taxon>Ecdysozoa</taxon>
        <taxon>Arthropoda</taxon>
        <taxon>Chelicerata</taxon>
        <taxon>Arachnida</taxon>
        <taxon>Araneae</taxon>
        <taxon>Araneomorphae</taxon>
        <taxon>Entelegynae</taxon>
        <taxon>Araneoidea</taxon>
        <taxon>Araneidae</taxon>
        <taxon>Araneus</taxon>
    </lineage>
</organism>
<evidence type="ECO:0000313" key="2">
    <source>
        <dbReference type="Proteomes" id="UP000499080"/>
    </source>
</evidence>
<dbReference type="AlphaFoldDB" id="A0A4Y2AQU7"/>